<sequence>MHTVIPSDAPRWVADSLHETPWVVVRRARCAHGVVPVGVRGATRAQRHALTVALTTIAEVVTPEDLSRREPPARAPAFEALRMVRNHLSASLFRWGPTGSVGFELATGTPTVHPDSDLDLLIRAPVVDPTTMRLLRETHGILADQNIRVDCQVETDGGAVALSELCSGSVELMIRTADGPALVDAAALSR</sequence>
<dbReference type="Pfam" id="PF10620">
    <property type="entry name" value="MdcG"/>
    <property type="match status" value="1"/>
</dbReference>
<keyword evidence="6" id="KW-1185">Reference proteome</keyword>
<gene>
    <name evidence="5" type="ORF">SAMN04489835_1038</name>
</gene>
<dbReference type="STRING" id="370526.SAMN04489835_1038"/>
<evidence type="ECO:0000313" key="6">
    <source>
        <dbReference type="Proteomes" id="UP000182915"/>
    </source>
</evidence>
<dbReference type="InterPro" id="IPR049180">
    <property type="entry name" value="MdcG_C"/>
</dbReference>
<evidence type="ECO:0000259" key="3">
    <source>
        <dbReference type="Pfam" id="PF10620"/>
    </source>
</evidence>
<dbReference type="Pfam" id="PF20866">
    <property type="entry name" value="MdcG_N"/>
    <property type="match status" value="1"/>
</dbReference>
<dbReference type="Proteomes" id="UP000182915">
    <property type="component" value="Chromosome I"/>
</dbReference>
<evidence type="ECO:0000256" key="1">
    <source>
        <dbReference type="ARBA" id="ARBA00022679"/>
    </source>
</evidence>
<accession>A0A1H6IZ47</accession>
<evidence type="ECO:0000313" key="5">
    <source>
        <dbReference type="EMBL" id="SEH53043.1"/>
    </source>
</evidence>
<proteinExistence type="predicted"/>
<feature type="domain" description="Phosphoribosyl-dephospho-CoA transferase MdcG C-terminal" evidence="3">
    <location>
        <begin position="72"/>
        <end position="185"/>
    </location>
</feature>
<keyword evidence="1 5" id="KW-0808">Transferase</keyword>
<feature type="domain" description="Phosphoribosyl-dephospho-CoA transferase MdcG N-terminal" evidence="4">
    <location>
        <begin position="8"/>
        <end position="63"/>
    </location>
</feature>
<dbReference type="AlphaFoldDB" id="A0A1H6IZ47"/>
<protein>
    <submittedName>
        <fullName evidence="5">Phosphoribosyl-dephospho-CoA transferase</fullName>
    </submittedName>
</protein>
<evidence type="ECO:0000259" key="4">
    <source>
        <dbReference type="Pfam" id="PF20866"/>
    </source>
</evidence>
<reference evidence="6" key="1">
    <citation type="submission" date="2016-10" db="EMBL/GenBank/DDBJ databases">
        <authorList>
            <person name="Varghese N."/>
            <person name="Submissions S."/>
        </authorList>
    </citation>
    <scope>NUCLEOTIDE SEQUENCE [LARGE SCALE GENOMIC DNA]</scope>
    <source>
        <strain evidence="6">DSM 45405</strain>
    </source>
</reference>
<keyword evidence="2" id="KW-0548">Nucleotidyltransferase</keyword>
<dbReference type="NCBIfam" id="TIGR03135">
    <property type="entry name" value="malonate_mdcG"/>
    <property type="match status" value="1"/>
</dbReference>
<dbReference type="NCBIfam" id="NF002332">
    <property type="entry name" value="PRK01293.1"/>
    <property type="match status" value="1"/>
</dbReference>
<organism evidence="5 6">
    <name type="scientific">Mycolicibacterium rutilum</name>
    <name type="common">Mycobacterium rutilum</name>
    <dbReference type="NCBI Taxonomy" id="370526"/>
    <lineage>
        <taxon>Bacteria</taxon>
        <taxon>Bacillati</taxon>
        <taxon>Actinomycetota</taxon>
        <taxon>Actinomycetes</taxon>
        <taxon>Mycobacteriales</taxon>
        <taxon>Mycobacteriaceae</taxon>
        <taxon>Mycolicibacterium</taxon>
    </lineage>
</organism>
<dbReference type="InterPro" id="IPR048903">
    <property type="entry name" value="MdcG_N"/>
</dbReference>
<dbReference type="InterPro" id="IPR017557">
    <property type="entry name" value="Holo-ACP_synthase"/>
</dbReference>
<dbReference type="EMBL" id="LT629971">
    <property type="protein sequence ID" value="SEH53043.1"/>
    <property type="molecule type" value="Genomic_DNA"/>
</dbReference>
<dbReference type="GO" id="GO:0016779">
    <property type="term" value="F:nucleotidyltransferase activity"/>
    <property type="evidence" value="ECO:0007669"/>
    <property type="project" value="UniProtKB-KW"/>
</dbReference>
<name>A0A1H6IZ47_MYCRU</name>
<evidence type="ECO:0000256" key="2">
    <source>
        <dbReference type="ARBA" id="ARBA00022695"/>
    </source>
</evidence>